<dbReference type="RefSeq" id="WP_051051300.1">
    <property type="nucleotide sequence ID" value="NZ_CP068595.1"/>
</dbReference>
<evidence type="ECO:0000256" key="1">
    <source>
        <dbReference type="SAM" id="Phobius"/>
    </source>
</evidence>
<keyword evidence="1" id="KW-0812">Transmembrane</keyword>
<organism evidence="2 3">
    <name type="scientific">Paenibacillus sonchi</name>
    <dbReference type="NCBI Taxonomy" id="373687"/>
    <lineage>
        <taxon>Bacteria</taxon>
        <taxon>Bacillati</taxon>
        <taxon>Bacillota</taxon>
        <taxon>Bacilli</taxon>
        <taxon>Bacillales</taxon>
        <taxon>Paenibacillaceae</taxon>
        <taxon>Paenibacillus</taxon>
        <taxon>Paenibacillus sonchi group</taxon>
    </lineage>
</organism>
<sequence>MDVALPILALMDLGILSHQISYIPGWLLLAAGICGIYLASAIVVNDSFGRTLYPNPGPLVKDKDGSMLGKIYTEKYSTTKPALKRDGADA</sequence>
<name>A0A974PC92_9BACL</name>
<dbReference type="KEGG" id="pson:JI735_33445"/>
<gene>
    <name evidence="2" type="ORF">JI735_33445</name>
</gene>
<proteinExistence type="predicted"/>
<keyword evidence="1" id="KW-1133">Transmembrane helix</keyword>
<reference evidence="2 3" key="1">
    <citation type="submission" date="2021-01" db="EMBL/GenBank/DDBJ databases">
        <title>Whole genome sequence of Paenibacillus sonchi LMG 24727 for comparative genomics.</title>
        <authorList>
            <person name="Lee G."/>
            <person name="Kim M.-J."/>
            <person name="Lim K."/>
            <person name="Shin J.-H."/>
        </authorList>
    </citation>
    <scope>NUCLEOTIDE SEQUENCE [LARGE SCALE GENOMIC DNA]</scope>
    <source>
        <strain evidence="2 3">LMG 24727</strain>
    </source>
</reference>
<dbReference type="EMBL" id="CP068595">
    <property type="protein sequence ID" value="QQZ61220.1"/>
    <property type="molecule type" value="Genomic_DNA"/>
</dbReference>
<evidence type="ECO:0000313" key="3">
    <source>
        <dbReference type="Proteomes" id="UP000595841"/>
    </source>
</evidence>
<dbReference type="AlphaFoldDB" id="A0A974PC92"/>
<keyword evidence="3" id="KW-1185">Reference proteome</keyword>
<protein>
    <submittedName>
        <fullName evidence="2">Uncharacterized protein</fullName>
    </submittedName>
</protein>
<keyword evidence="1" id="KW-0472">Membrane</keyword>
<accession>A0A974PC92</accession>
<feature type="transmembrane region" description="Helical" evidence="1">
    <location>
        <begin position="20"/>
        <end position="44"/>
    </location>
</feature>
<evidence type="ECO:0000313" key="2">
    <source>
        <dbReference type="EMBL" id="QQZ61220.1"/>
    </source>
</evidence>
<dbReference type="Proteomes" id="UP000595841">
    <property type="component" value="Chromosome"/>
</dbReference>